<evidence type="ECO:0000313" key="8">
    <source>
        <dbReference type="Proteomes" id="UP000028091"/>
    </source>
</evidence>
<dbReference type="Proteomes" id="UP000028091">
    <property type="component" value="Unassembled WGS sequence"/>
</dbReference>
<dbReference type="SUPFAM" id="SSF53850">
    <property type="entry name" value="Periplasmic binding protein-like II"/>
    <property type="match status" value="1"/>
</dbReference>
<sequence length="419" mass="47437">MNKKSMLLMTVAFVLTMILSACSNNGASEANGKVTLTLFSTMSNSGERKAFEEVIRDFEKEHQHIRIDANFPGNSYEDMIRVKMGANDMPDLFDTHGWAKLRYSEYVADLKEMDWVKQLDPSLDQILKDKDGKVYAYPLNQAKDGLSFNANLLKKYGIEVPRTLDELKSALQTVKERSKGDVVPLWIPGGDNSNIAQIFDELATPLLITDQKHQYGKELENGTFDWSHYTPLAQFMKELKDQDLLNKDVLTAKLSQAPELMAQNKIAFTFVGGSLGPEATELNQSIKVGTMPVPAIHEGDKQSWIGGERFTVAAWKDSKHLKEAKQFIDFLAKPENVKKIAEGTSSETALKQVKAKNYYSTFYDQYEHIKIEPYFDRKYLPSGMWAVMATTGQELLAGSITPEQLSKKMEEEYKRLKKQ</sequence>
<protein>
    <submittedName>
        <fullName evidence="7">Binding protein msmE</fullName>
    </submittedName>
</protein>
<dbReference type="PROSITE" id="PS51257">
    <property type="entry name" value="PROKAR_LIPOPROTEIN"/>
    <property type="match status" value="1"/>
</dbReference>
<evidence type="ECO:0000256" key="2">
    <source>
        <dbReference type="ARBA" id="ARBA00022729"/>
    </source>
</evidence>
<comment type="caution">
    <text evidence="7">The sequence shown here is derived from an EMBL/GenBank/DDBJ whole genome shotgun (WGS) entry which is preliminary data.</text>
</comment>
<dbReference type="eggNOG" id="COG1653">
    <property type="taxonomic scope" value="Bacteria"/>
</dbReference>
<dbReference type="InterPro" id="IPR050490">
    <property type="entry name" value="Bact_solute-bd_prot1"/>
</dbReference>
<evidence type="ECO:0000256" key="4">
    <source>
        <dbReference type="ARBA" id="ARBA00023139"/>
    </source>
</evidence>
<keyword evidence="8" id="KW-1185">Reference proteome</keyword>
<dbReference type="EMBL" id="JOTP01000014">
    <property type="protein sequence ID" value="KEP25963.1"/>
    <property type="molecule type" value="Genomic_DNA"/>
</dbReference>
<keyword evidence="4" id="KW-0564">Palmitate</keyword>
<evidence type="ECO:0000256" key="3">
    <source>
        <dbReference type="ARBA" id="ARBA00023136"/>
    </source>
</evidence>
<keyword evidence="1" id="KW-1003">Cell membrane</keyword>
<accession>A0A081L9N7</accession>
<name>A0A081L9N7_9BACI</name>
<dbReference type="AlphaFoldDB" id="A0A081L9N7"/>
<organism evidence="7 8">
    <name type="scientific">Bacillus zhangzhouensis</name>
    <dbReference type="NCBI Taxonomy" id="1178540"/>
    <lineage>
        <taxon>Bacteria</taxon>
        <taxon>Bacillati</taxon>
        <taxon>Bacillota</taxon>
        <taxon>Bacilli</taxon>
        <taxon>Bacillales</taxon>
        <taxon>Bacillaceae</taxon>
        <taxon>Bacillus</taxon>
    </lineage>
</organism>
<feature type="chain" id="PRO_5038770038" evidence="6">
    <location>
        <begin position="24"/>
        <end position="419"/>
    </location>
</feature>
<keyword evidence="2 6" id="KW-0732">Signal</keyword>
<dbReference type="PANTHER" id="PTHR43649">
    <property type="entry name" value="ARABINOSE-BINDING PROTEIN-RELATED"/>
    <property type="match status" value="1"/>
</dbReference>
<evidence type="ECO:0000256" key="5">
    <source>
        <dbReference type="ARBA" id="ARBA00023288"/>
    </source>
</evidence>
<dbReference type="Pfam" id="PF01547">
    <property type="entry name" value="SBP_bac_1"/>
    <property type="match status" value="1"/>
</dbReference>
<keyword evidence="3" id="KW-0472">Membrane</keyword>
<dbReference type="RefSeq" id="WP_051691147.1">
    <property type="nucleotide sequence ID" value="NZ_JOTP01000014.1"/>
</dbReference>
<evidence type="ECO:0000256" key="6">
    <source>
        <dbReference type="SAM" id="SignalP"/>
    </source>
</evidence>
<gene>
    <name evidence="7" type="ORF">BA70_04850</name>
</gene>
<dbReference type="InterPro" id="IPR006059">
    <property type="entry name" value="SBP"/>
</dbReference>
<proteinExistence type="predicted"/>
<reference evidence="7 8" key="1">
    <citation type="submission" date="2012-09" db="EMBL/GenBank/DDBJ databases">
        <title>Genome Sequence of Bacillus sp. DW5-4.</title>
        <authorList>
            <person name="Lai Q."/>
            <person name="Liu Y."/>
            <person name="Shao Z."/>
        </authorList>
    </citation>
    <scope>NUCLEOTIDE SEQUENCE [LARGE SCALE GENOMIC DNA]</scope>
    <source>
        <strain evidence="7 8">DW5-4</strain>
    </source>
</reference>
<dbReference type="Gene3D" id="3.40.190.10">
    <property type="entry name" value="Periplasmic binding protein-like II"/>
    <property type="match status" value="2"/>
</dbReference>
<dbReference type="OrthoDB" id="9798191at2"/>
<evidence type="ECO:0000256" key="1">
    <source>
        <dbReference type="ARBA" id="ARBA00022475"/>
    </source>
</evidence>
<dbReference type="PANTHER" id="PTHR43649:SF33">
    <property type="entry name" value="POLYGALACTURONAN_RHAMNOGALACTURONAN-BINDING PROTEIN YTCQ"/>
    <property type="match status" value="1"/>
</dbReference>
<evidence type="ECO:0000313" key="7">
    <source>
        <dbReference type="EMBL" id="KEP25963.1"/>
    </source>
</evidence>
<feature type="signal peptide" evidence="6">
    <location>
        <begin position="1"/>
        <end position="23"/>
    </location>
</feature>
<keyword evidence="5" id="KW-0449">Lipoprotein</keyword>